<dbReference type="EMBL" id="JAOPGA020000323">
    <property type="protein sequence ID" value="KAL0478184.1"/>
    <property type="molecule type" value="Genomic_DNA"/>
</dbReference>
<dbReference type="AlphaFoldDB" id="A0AAW2YNI8"/>
<evidence type="ECO:0000313" key="1">
    <source>
        <dbReference type="EMBL" id="KAL0478184.1"/>
    </source>
</evidence>
<comment type="caution">
    <text evidence="1">The sequence shown here is derived from an EMBL/GenBank/DDBJ whole genome shotgun (WGS) entry which is preliminary data.</text>
</comment>
<proteinExistence type="predicted"/>
<dbReference type="Proteomes" id="UP001431209">
    <property type="component" value="Unassembled WGS sequence"/>
</dbReference>
<accession>A0AAW2YNI8</accession>
<reference evidence="1 2" key="1">
    <citation type="submission" date="2024-03" db="EMBL/GenBank/DDBJ databases">
        <title>The Acrasis kona genome and developmental transcriptomes reveal deep origins of eukaryotic multicellular pathways.</title>
        <authorList>
            <person name="Sheikh S."/>
            <person name="Fu C.-J."/>
            <person name="Brown M.W."/>
            <person name="Baldauf S.L."/>
        </authorList>
    </citation>
    <scope>NUCLEOTIDE SEQUENCE [LARGE SCALE GENOMIC DNA]</scope>
    <source>
        <strain evidence="1 2">ATCC MYA-3509</strain>
    </source>
</reference>
<evidence type="ECO:0000313" key="2">
    <source>
        <dbReference type="Proteomes" id="UP001431209"/>
    </source>
</evidence>
<gene>
    <name evidence="1" type="ORF">AKO1_008441</name>
</gene>
<protein>
    <submittedName>
        <fullName evidence="1">Small COPII coat GTPase sar1</fullName>
    </submittedName>
</protein>
<name>A0AAW2YNI8_9EUKA</name>
<keyword evidence="2" id="KW-1185">Reference proteome</keyword>
<organism evidence="1 2">
    <name type="scientific">Acrasis kona</name>
    <dbReference type="NCBI Taxonomy" id="1008807"/>
    <lineage>
        <taxon>Eukaryota</taxon>
        <taxon>Discoba</taxon>
        <taxon>Heterolobosea</taxon>
        <taxon>Tetramitia</taxon>
        <taxon>Eutetramitia</taxon>
        <taxon>Acrasidae</taxon>
        <taxon>Acrasis</taxon>
    </lineage>
</organism>
<sequence>MISASTVARVFRVAKPIARGTSVSPAIQNHTLTTSRIAGRQKTSRPKAEKFPEGEMSRYMKLFMEE</sequence>